<name>A0ABQ9YFR4_9EUKA</name>
<proteinExistence type="predicted"/>
<dbReference type="Proteomes" id="UP001281761">
    <property type="component" value="Unassembled WGS sequence"/>
</dbReference>
<comment type="caution">
    <text evidence="2">The sequence shown here is derived from an EMBL/GenBank/DDBJ whole genome shotgun (WGS) entry which is preliminary data.</text>
</comment>
<reference evidence="2 3" key="1">
    <citation type="journal article" date="2022" name="bioRxiv">
        <title>Genomics of Preaxostyla Flagellates Illuminates Evolutionary Transitions and the Path Towards Mitochondrial Loss.</title>
        <authorList>
            <person name="Novak L.V.F."/>
            <person name="Treitli S.C."/>
            <person name="Pyrih J."/>
            <person name="Halakuc P."/>
            <person name="Pipaliya S.V."/>
            <person name="Vacek V."/>
            <person name="Brzon O."/>
            <person name="Soukal P."/>
            <person name="Eme L."/>
            <person name="Dacks J.B."/>
            <person name="Karnkowska A."/>
            <person name="Elias M."/>
            <person name="Hampl V."/>
        </authorList>
    </citation>
    <scope>NUCLEOTIDE SEQUENCE [LARGE SCALE GENOMIC DNA]</scope>
    <source>
        <strain evidence="2">NAU3</strain>
        <tissue evidence="2">Gut</tissue>
    </source>
</reference>
<accession>A0ABQ9YFR4</accession>
<dbReference type="EMBL" id="JARBJD010000010">
    <property type="protein sequence ID" value="KAK2962510.1"/>
    <property type="molecule type" value="Genomic_DNA"/>
</dbReference>
<evidence type="ECO:0000256" key="1">
    <source>
        <dbReference type="SAM" id="SignalP"/>
    </source>
</evidence>
<gene>
    <name evidence="2" type="ORF">BLNAU_2342</name>
</gene>
<feature type="signal peptide" evidence="1">
    <location>
        <begin position="1"/>
        <end position="26"/>
    </location>
</feature>
<keyword evidence="1" id="KW-0732">Signal</keyword>
<feature type="chain" id="PRO_5047088558" evidence="1">
    <location>
        <begin position="27"/>
        <end position="122"/>
    </location>
</feature>
<protein>
    <submittedName>
        <fullName evidence="2">Uncharacterized protein</fullName>
    </submittedName>
</protein>
<organism evidence="2 3">
    <name type="scientific">Blattamonas nauphoetae</name>
    <dbReference type="NCBI Taxonomy" id="2049346"/>
    <lineage>
        <taxon>Eukaryota</taxon>
        <taxon>Metamonada</taxon>
        <taxon>Preaxostyla</taxon>
        <taxon>Oxymonadida</taxon>
        <taxon>Blattamonas</taxon>
    </lineage>
</organism>
<evidence type="ECO:0000313" key="2">
    <source>
        <dbReference type="EMBL" id="KAK2962510.1"/>
    </source>
</evidence>
<keyword evidence="3" id="KW-1185">Reference proteome</keyword>
<sequence>MTQLSQNAICLLLCFILFCPFWFKHGQFTVEAVKTLNDVEAAVNRQYNAPHSPLFYFCTFPIRESFSSHTCLNYTPNIIITNINRSLTNSKTVTLSTSDAGAEMCWRSRSPLATHLQMGDSE</sequence>
<evidence type="ECO:0000313" key="3">
    <source>
        <dbReference type="Proteomes" id="UP001281761"/>
    </source>
</evidence>